<evidence type="ECO:0000256" key="5">
    <source>
        <dbReference type="SAM" id="Phobius"/>
    </source>
</evidence>
<evidence type="ECO:0000313" key="6">
    <source>
        <dbReference type="EMBL" id="KAK4496053.1"/>
    </source>
</evidence>
<comment type="subcellular location">
    <subcellularLocation>
        <location evidence="1">Membrane</location>
        <topology evidence="1">Multi-pass membrane protein</topology>
    </subcellularLocation>
</comment>
<proteinExistence type="predicted"/>
<name>A0ABR0E3Q3_ZASCE</name>
<dbReference type="PANTHER" id="PTHR31162:SF0">
    <property type="entry name" value="MALIC ACID TRANSPORT PROTEIN"/>
    <property type="match status" value="1"/>
</dbReference>
<protein>
    <submittedName>
        <fullName evidence="6">Uncharacterized protein</fullName>
    </submittedName>
</protein>
<dbReference type="InterPro" id="IPR004695">
    <property type="entry name" value="SLAC1/Mae1/Ssu1/TehA"/>
</dbReference>
<feature type="transmembrane region" description="Helical" evidence="5">
    <location>
        <begin position="87"/>
        <end position="110"/>
    </location>
</feature>
<dbReference type="PANTHER" id="PTHR31162">
    <property type="entry name" value="MALIC ACID TRANSPORT PROTEIN-RELATED"/>
    <property type="match status" value="1"/>
</dbReference>
<keyword evidence="7" id="KW-1185">Reference proteome</keyword>
<feature type="transmembrane region" description="Helical" evidence="5">
    <location>
        <begin position="163"/>
        <end position="184"/>
    </location>
</feature>
<comment type="caution">
    <text evidence="6">The sequence shown here is derived from an EMBL/GenBank/DDBJ whole genome shotgun (WGS) entry which is preliminary data.</text>
</comment>
<dbReference type="InterPro" id="IPR030185">
    <property type="entry name" value="Mae1"/>
</dbReference>
<evidence type="ECO:0000256" key="4">
    <source>
        <dbReference type="ARBA" id="ARBA00023136"/>
    </source>
</evidence>
<gene>
    <name evidence="6" type="ORF">PRZ48_013322</name>
</gene>
<dbReference type="Gene3D" id="1.50.10.150">
    <property type="entry name" value="Voltage-dependent anion channel"/>
    <property type="match status" value="1"/>
</dbReference>
<evidence type="ECO:0000256" key="2">
    <source>
        <dbReference type="ARBA" id="ARBA00022692"/>
    </source>
</evidence>
<feature type="transmembrane region" description="Helical" evidence="5">
    <location>
        <begin position="56"/>
        <end position="75"/>
    </location>
</feature>
<dbReference type="Proteomes" id="UP001305779">
    <property type="component" value="Unassembled WGS sequence"/>
</dbReference>
<dbReference type="InterPro" id="IPR038665">
    <property type="entry name" value="Voltage-dep_anion_channel_sf"/>
</dbReference>
<dbReference type="EMBL" id="JAXOVC010000011">
    <property type="protein sequence ID" value="KAK4496053.1"/>
    <property type="molecule type" value="Genomic_DNA"/>
</dbReference>
<feature type="transmembrane region" description="Helical" evidence="5">
    <location>
        <begin position="278"/>
        <end position="299"/>
    </location>
</feature>
<sequence length="341" mass="38690">MDDEERQITDRRLDTCDSPHTFKRRKAESFRHEANDEQRFRSFVANMSWLLTHLPIYSRAWFLIPMTTLGLSTLLNAQRSIYNFHGLYTIGVVFYFIGLVQYVVLIIAKAAQFMILKGSLKKSFEDSEQVMFFAAFWISSYGVITGGVDFAQPTPGSSLSVTFVVFFWMYFICALLEGFGLHLFLFQGPDHGRHLDNKQMTPAWLLPVLPVILVGVSCQWRPSTFIDFINGFPEPDKRPGMMIAVGPPTYAPLAYMKLAKALPKHYGYFADHPLAVDIVNTIAIIFAIAIFGMGIFFFFHGSRSNPSTSLRDVVPPHLVRLHLSQCRTTVNHGAHRDHAAK</sequence>
<evidence type="ECO:0000313" key="7">
    <source>
        <dbReference type="Proteomes" id="UP001305779"/>
    </source>
</evidence>
<feature type="transmembrane region" description="Helical" evidence="5">
    <location>
        <begin position="204"/>
        <end position="220"/>
    </location>
</feature>
<accession>A0ABR0E3Q3</accession>
<keyword evidence="3 5" id="KW-1133">Transmembrane helix</keyword>
<evidence type="ECO:0000256" key="3">
    <source>
        <dbReference type="ARBA" id="ARBA00022989"/>
    </source>
</evidence>
<organism evidence="6 7">
    <name type="scientific">Zasmidium cellare</name>
    <name type="common">Wine cellar mold</name>
    <name type="synonym">Racodium cellare</name>
    <dbReference type="NCBI Taxonomy" id="395010"/>
    <lineage>
        <taxon>Eukaryota</taxon>
        <taxon>Fungi</taxon>
        <taxon>Dikarya</taxon>
        <taxon>Ascomycota</taxon>
        <taxon>Pezizomycotina</taxon>
        <taxon>Dothideomycetes</taxon>
        <taxon>Dothideomycetidae</taxon>
        <taxon>Mycosphaerellales</taxon>
        <taxon>Mycosphaerellaceae</taxon>
        <taxon>Zasmidium</taxon>
    </lineage>
</organism>
<feature type="transmembrane region" description="Helical" evidence="5">
    <location>
        <begin position="130"/>
        <end position="151"/>
    </location>
</feature>
<evidence type="ECO:0000256" key="1">
    <source>
        <dbReference type="ARBA" id="ARBA00004141"/>
    </source>
</evidence>
<reference evidence="6 7" key="1">
    <citation type="journal article" date="2023" name="G3 (Bethesda)">
        <title>A chromosome-level genome assembly of Zasmidium syzygii isolated from banana leaves.</title>
        <authorList>
            <person name="van Westerhoven A.C."/>
            <person name="Mehrabi R."/>
            <person name="Talebi R."/>
            <person name="Steentjes M.B.F."/>
            <person name="Corcolon B."/>
            <person name="Chong P.A."/>
            <person name="Kema G.H.J."/>
            <person name="Seidl M.F."/>
        </authorList>
    </citation>
    <scope>NUCLEOTIDE SEQUENCE [LARGE SCALE GENOMIC DNA]</scope>
    <source>
        <strain evidence="6 7">P124</strain>
    </source>
</reference>
<keyword evidence="2 5" id="KW-0812">Transmembrane</keyword>
<keyword evidence="4 5" id="KW-0472">Membrane</keyword>
<dbReference type="Pfam" id="PF03595">
    <property type="entry name" value="SLAC1"/>
    <property type="match status" value="2"/>
</dbReference>